<dbReference type="KEGG" id="pex:IZT61_04520"/>
<proteinExistence type="predicted"/>
<dbReference type="RefSeq" id="WP_196100004.1">
    <property type="nucleotide sequence ID" value="NZ_CP064939.1"/>
</dbReference>
<dbReference type="EMBL" id="CP064939">
    <property type="protein sequence ID" value="QPH40550.1"/>
    <property type="molecule type" value="Genomic_DNA"/>
</dbReference>
<organism evidence="1 2">
    <name type="scientific">Pedobacter endophyticus</name>
    <dbReference type="NCBI Taxonomy" id="2789740"/>
    <lineage>
        <taxon>Bacteria</taxon>
        <taxon>Pseudomonadati</taxon>
        <taxon>Bacteroidota</taxon>
        <taxon>Sphingobacteriia</taxon>
        <taxon>Sphingobacteriales</taxon>
        <taxon>Sphingobacteriaceae</taxon>
        <taxon>Pedobacter</taxon>
    </lineage>
</organism>
<reference evidence="1 2" key="1">
    <citation type="submission" date="2020-11" db="EMBL/GenBank/DDBJ databases">
        <title>Pedobacter endophytica, an endophytic bacteria isolated form Carex pumila.</title>
        <authorList>
            <person name="Peng Y."/>
            <person name="Jiang L."/>
            <person name="Lee J."/>
        </authorList>
    </citation>
    <scope>NUCLEOTIDE SEQUENCE [LARGE SCALE GENOMIC DNA]</scope>
    <source>
        <strain evidence="1 2">JBR3-12</strain>
    </source>
</reference>
<accession>A0A7S9Q037</accession>
<evidence type="ECO:0000313" key="1">
    <source>
        <dbReference type="EMBL" id="QPH40550.1"/>
    </source>
</evidence>
<sequence>MEENLQQPNYIILSVPLSELPVTETFLLRSKLMGFSSLGEIVRTDLKVVSGFEDYSERWYFELISLLERNGLIHLISA</sequence>
<evidence type="ECO:0000313" key="2">
    <source>
        <dbReference type="Proteomes" id="UP000594759"/>
    </source>
</evidence>
<gene>
    <name evidence="1" type="ORF">IZT61_04520</name>
</gene>
<protein>
    <submittedName>
        <fullName evidence="1">Uncharacterized protein</fullName>
    </submittedName>
</protein>
<dbReference type="AlphaFoldDB" id="A0A7S9Q037"/>
<name>A0A7S9Q037_9SPHI</name>
<dbReference type="Proteomes" id="UP000594759">
    <property type="component" value="Chromosome"/>
</dbReference>
<keyword evidence="2" id="KW-1185">Reference proteome</keyword>